<name>A0A1I3DK84_9RHOB</name>
<dbReference type="InterPro" id="IPR041049">
    <property type="entry name" value="DUF5615"/>
</dbReference>
<dbReference type="AlphaFoldDB" id="A0A1I3DK84"/>
<dbReference type="Pfam" id="PF18480">
    <property type="entry name" value="DUF5615"/>
    <property type="match status" value="1"/>
</dbReference>
<accession>A0A1I3DK84</accession>
<evidence type="ECO:0000313" key="3">
    <source>
        <dbReference type="Proteomes" id="UP000183635"/>
    </source>
</evidence>
<sequence>MKFLIDECLSPELAKIAIDKDHGETSHIVWLGLAGHKDWELTPIILDGDWTFVTKNSVDFRGPKDKPGTKGQYADVAIHAGLICLNGPPGMDLDMQIELFEQALLELDADPDLVNQVLEITLDDDDLRVLRYALPAEES</sequence>
<gene>
    <name evidence="2" type="ORF">SAMN04488021_13941</name>
</gene>
<feature type="domain" description="DUF5615" evidence="1">
    <location>
        <begin position="1"/>
        <end position="61"/>
    </location>
</feature>
<dbReference type="Proteomes" id="UP000183635">
    <property type="component" value="Unassembled WGS sequence"/>
</dbReference>
<reference evidence="2 3" key="1">
    <citation type="submission" date="2016-10" db="EMBL/GenBank/DDBJ databases">
        <authorList>
            <person name="de Groot N.N."/>
        </authorList>
    </citation>
    <scope>NUCLEOTIDE SEQUENCE [LARGE SCALE GENOMIC DNA]</scope>
    <source>
        <strain evidence="2 3">DSM 8537</strain>
    </source>
</reference>
<proteinExistence type="predicted"/>
<evidence type="ECO:0000259" key="1">
    <source>
        <dbReference type="Pfam" id="PF18480"/>
    </source>
</evidence>
<evidence type="ECO:0000313" key="2">
    <source>
        <dbReference type="EMBL" id="SFH86999.1"/>
    </source>
</evidence>
<dbReference type="EMBL" id="FOPU01000039">
    <property type="protein sequence ID" value="SFH86999.1"/>
    <property type="molecule type" value="Genomic_DNA"/>
</dbReference>
<protein>
    <recommendedName>
        <fullName evidence="1">DUF5615 domain-containing protein</fullName>
    </recommendedName>
</protein>
<keyword evidence="3" id="KW-1185">Reference proteome</keyword>
<organism evidence="2 3">
    <name type="scientific">Paracoccus aminovorans</name>
    <dbReference type="NCBI Taxonomy" id="34004"/>
    <lineage>
        <taxon>Bacteria</taxon>
        <taxon>Pseudomonadati</taxon>
        <taxon>Pseudomonadota</taxon>
        <taxon>Alphaproteobacteria</taxon>
        <taxon>Rhodobacterales</taxon>
        <taxon>Paracoccaceae</taxon>
        <taxon>Paracoccus</taxon>
    </lineage>
</organism>
<dbReference type="STRING" id="34004.SAMN04488021_13941"/>
<dbReference type="RefSeq" id="WP_170848967.1">
    <property type="nucleotide sequence ID" value="NZ_CBCRYP010000033.1"/>
</dbReference>